<dbReference type="CDD" id="cd02440">
    <property type="entry name" value="AdoMet_MTases"/>
    <property type="match status" value="1"/>
</dbReference>
<dbReference type="AlphaFoldDB" id="A0A8T2SFH8"/>
<evidence type="ECO:0000259" key="4">
    <source>
        <dbReference type="Pfam" id="PF08241"/>
    </source>
</evidence>
<proteinExistence type="inferred from homology"/>
<dbReference type="PANTHER" id="PTHR12176:SF79">
    <property type="entry name" value="METHYLTRANSFERASE TYPE 11 DOMAIN-CONTAINING PROTEIN"/>
    <property type="match status" value="1"/>
</dbReference>
<evidence type="ECO:0000313" key="5">
    <source>
        <dbReference type="EMBL" id="KAH7331211.1"/>
    </source>
</evidence>
<dbReference type="PANTHER" id="PTHR12176">
    <property type="entry name" value="SAM-DEPENDENT METHYLTRANSFERASE SUPERFAMILY PROTEIN"/>
    <property type="match status" value="1"/>
</dbReference>
<dbReference type="GO" id="GO:0008757">
    <property type="term" value="F:S-adenosylmethionine-dependent methyltransferase activity"/>
    <property type="evidence" value="ECO:0007669"/>
    <property type="project" value="InterPro"/>
</dbReference>
<keyword evidence="3" id="KW-0808">Transferase</keyword>
<dbReference type="OMA" id="TEPLEWY"/>
<gene>
    <name evidence="5" type="ORF">KP509_20G020300</name>
</gene>
<evidence type="ECO:0000256" key="1">
    <source>
        <dbReference type="ARBA" id="ARBA00008361"/>
    </source>
</evidence>
<comment type="similarity">
    <text evidence="1">Belongs to the methyltransferase superfamily.</text>
</comment>
<protein>
    <recommendedName>
        <fullName evidence="4">Methyltransferase type 11 domain-containing protein</fullName>
    </recommendedName>
</protein>
<keyword evidence="6" id="KW-1185">Reference proteome</keyword>
<accession>A0A8T2SFH8</accession>
<feature type="domain" description="Methyltransferase type 11" evidence="4">
    <location>
        <begin position="131"/>
        <end position="233"/>
    </location>
</feature>
<evidence type="ECO:0000256" key="2">
    <source>
        <dbReference type="ARBA" id="ARBA00022603"/>
    </source>
</evidence>
<dbReference type="OrthoDB" id="411785at2759"/>
<dbReference type="InterPro" id="IPR013216">
    <property type="entry name" value="Methyltransf_11"/>
</dbReference>
<comment type="caution">
    <text evidence="5">The sequence shown here is derived from an EMBL/GenBank/DDBJ whole genome shotgun (WGS) entry which is preliminary data.</text>
</comment>
<reference evidence="5" key="1">
    <citation type="submission" date="2021-08" db="EMBL/GenBank/DDBJ databases">
        <title>WGS assembly of Ceratopteris richardii.</title>
        <authorList>
            <person name="Marchant D.B."/>
            <person name="Chen G."/>
            <person name="Jenkins J."/>
            <person name="Shu S."/>
            <person name="Leebens-Mack J."/>
            <person name="Grimwood J."/>
            <person name="Schmutz J."/>
            <person name="Soltis P."/>
            <person name="Soltis D."/>
            <person name="Chen Z.-H."/>
        </authorList>
    </citation>
    <scope>NUCLEOTIDE SEQUENCE</scope>
    <source>
        <strain evidence="5">Whitten #5841</strain>
        <tissue evidence="5">Leaf</tissue>
    </source>
</reference>
<organism evidence="5 6">
    <name type="scientific">Ceratopteris richardii</name>
    <name type="common">Triangle waterfern</name>
    <dbReference type="NCBI Taxonomy" id="49495"/>
    <lineage>
        <taxon>Eukaryota</taxon>
        <taxon>Viridiplantae</taxon>
        <taxon>Streptophyta</taxon>
        <taxon>Embryophyta</taxon>
        <taxon>Tracheophyta</taxon>
        <taxon>Polypodiopsida</taxon>
        <taxon>Polypodiidae</taxon>
        <taxon>Polypodiales</taxon>
        <taxon>Pteridineae</taxon>
        <taxon>Pteridaceae</taxon>
        <taxon>Parkerioideae</taxon>
        <taxon>Ceratopteris</taxon>
    </lineage>
</organism>
<evidence type="ECO:0000256" key="3">
    <source>
        <dbReference type="ARBA" id="ARBA00022679"/>
    </source>
</evidence>
<dbReference type="SUPFAM" id="SSF53335">
    <property type="entry name" value="S-adenosyl-L-methionine-dependent methyltransferases"/>
    <property type="match status" value="1"/>
</dbReference>
<dbReference type="GO" id="GO:0032259">
    <property type="term" value="P:methylation"/>
    <property type="evidence" value="ECO:0007669"/>
    <property type="project" value="UniProtKB-KW"/>
</dbReference>
<dbReference type="Pfam" id="PF08241">
    <property type="entry name" value="Methyltransf_11"/>
    <property type="match status" value="1"/>
</dbReference>
<evidence type="ECO:0000313" key="6">
    <source>
        <dbReference type="Proteomes" id="UP000825935"/>
    </source>
</evidence>
<keyword evidence="2" id="KW-0489">Methyltransferase</keyword>
<dbReference type="Gene3D" id="3.40.50.150">
    <property type="entry name" value="Vaccinia Virus protein VP39"/>
    <property type="match status" value="1"/>
</dbReference>
<sequence length="311" mass="35201">MRAFSRSISLMLKALAPLERNSFLHSPSIPWTLLQGNTVYISLRASICSLSSQYLLHGHAWPTRHFRRQLSRSVSLEPEVHGVDCEHQDYGDPSFWDRTYAKGPETLEWYQSYSDIAPLLRRYVPTTCRVLMIGCGNAEISEDMVKNGYNEIVNIDNSAVVIKGMQEKYQHVPQLRYEVMDVLDMSHFGDGSFDSVIDKGTLDAIMCVVGGPYNAGLMMAEVSRVLRPGGIYILITTGNPESRLPLLNVKAFGWHITFYIIPQPDTEMDQEERARAYKEPVQLNADGTYADSFVLENPDSLFVFVCRKTSM</sequence>
<dbReference type="InterPro" id="IPR029063">
    <property type="entry name" value="SAM-dependent_MTases_sf"/>
</dbReference>
<dbReference type="InterPro" id="IPR051419">
    <property type="entry name" value="Lys/N-term_MeTrsfase_sf"/>
</dbReference>
<dbReference type="EMBL" id="CM035425">
    <property type="protein sequence ID" value="KAH7331211.1"/>
    <property type="molecule type" value="Genomic_DNA"/>
</dbReference>
<name>A0A8T2SFH8_CERRI</name>
<dbReference type="Proteomes" id="UP000825935">
    <property type="component" value="Chromosome 20"/>
</dbReference>